<evidence type="ECO:0000256" key="1">
    <source>
        <dbReference type="SAM" id="MobiDB-lite"/>
    </source>
</evidence>
<accession>A0A453NZQ0</accession>
<feature type="region of interest" description="Disordered" evidence="1">
    <location>
        <begin position="72"/>
        <end position="112"/>
    </location>
</feature>
<dbReference type="STRING" id="200361.A0A453NZQ0"/>
<dbReference type="AlphaFoldDB" id="A0A453NZQ0"/>
<protein>
    <submittedName>
        <fullName evidence="2">Uncharacterized protein</fullName>
    </submittedName>
</protein>
<reference evidence="3" key="1">
    <citation type="journal article" date="2014" name="Science">
        <title>Ancient hybridizations among the ancestral genomes of bread wheat.</title>
        <authorList>
            <consortium name="International Wheat Genome Sequencing Consortium,"/>
            <person name="Marcussen T."/>
            <person name="Sandve S.R."/>
            <person name="Heier L."/>
            <person name="Spannagl M."/>
            <person name="Pfeifer M."/>
            <person name="Jakobsen K.S."/>
            <person name="Wulff B.B."/>
            <person name="Steuernagel B."/>
            <person name="Mayer K.F."/>
            <person name="Olsen O.A."/>
        </authorList>
    </citation>
    <scope>NUCLEOTIDE SEQUENCE [LARGE SCALE GENOMIC DNA]</scope>
    <source>
        <strain evidence="3">cv. AL8/78</strain>
    </source>
</reference>
<evidence type="ECO:0000313" key="3">
    <source>
        <dbReference type="Proteomes" id="UP000015105"/>
    </source>
</evidence>
<dbReference type="Gramene" id="AET6Gv20553500.2">
    <property type="protein sequence ID" value="AET6Gv20553500.2"/>
    <property type="gene ID" value="AET6Gv20553500"/>
</dbReference>
<evidence type="ECO:0000313" key="2">
    <source>
        <dbReference type="EnsemblPlants" id="AET6Gv20553500.2"/>
    </source>
</evidence>
<sequence>ESLMEAARKEEGGGSRGDDKLPQVVFDRILRRQMVYDALNRGGRAEVPSWVQLLTILLSFGTSALGIAYCSSSQPHRCSSSPQPHRSGSSPQPHRSSSSPQPHRSGSSSPPQFLFRQLLLLEQLLRR</sequence>
<feature type="compositionally biased region" description="Basic and acidic residues" evidence="1">
    <location>
        <begin position="1"/>
        <end position="21"/>
    </location>
</feature>
<proteinExistence type="predicted"/>
<reference evidence="2" key="3">
    <citation type="journal article" date="2017" name="Nature">
        <title>Genome sequence of the progenitor of the wheat D genome Aegilops tauschii.</title>
        <authorList>
            <person name="Luo M.C."/>
            <person name="Gu Y.Q."/>
            <person name="Puiu D."/>
            <person name="Wang H."/>
            <person name="Twardziok S.O."/>
            <person name="Deal K.R."/>
            <person name="Huo N."/>
            <person name="Zhu T."/>
            <person name="Wang L."/>
            <person name="Wang Y."/>
            <person name="McGuire P.E."/>
            <person name="Liu S."/>
            <person name="Long H."/>
            <person name="Ramasamy R.K."/>
            <person name="Rodriguez J.C."/>
            <person name="Van S.L."/>
            <person name="Yuan L."/>
            <person name="Wang Z."/>
            <person name="Xia Z."/>
            <person name="Xiao L."/>
            <person name="Anderson O.D."/>
            <person name="Ouyang S."/>
            <person name="Liang Y."/>
            <person name="Zimin A.V."/>
            <person name="Pertea G."/>
            <person name="Qi P."/>
            <person name="Bennetzen J.L."/>
            <person name="Dai X."/>
            <person name="Dawson M.W."/>
            <person name="Muller H.G."/>
            <person name="Kugler K."/>
            <person name="Rivarola-Duarte L."/>
            <person name="Spannagl M."/>
            <person name="Mayer K.F.X."/>
            <person name="Lu F.H."/>
            <person name="Bevan M.W."/>
            <person name="Leroy P."/>
            <person name="Li P."/>
            <person name="You F.M."/>
            <person name="Sun Q."/>
            <person name="Liu Z."/>
            <person name="Lyons E."/>
            <person name="Wicker T."/>
            <person name="Salzberg S.L."/>
            <person name="Devos K.M."/>
            <person name="Dvorak J."/>
        </authorList>
    </citation>
    <scope>NUCLEOTIDE SEQUENCE [LARGE SCALE GENOMIC DNA]</scope>
    <source>
        <strain evidence="2">cv. AL8/78</strain>
    </source>
</reference>
<name>A0A453NZQ0_AEGTS</name>
<reference evidence="3" key="2">
    <citation type="journal article" date="2017" name="Nat. Plants">
        <title>The Aegilops tauschii genome reveals multiple impacts of transposons.</title>
        <authorList>
            <person name="Zhao G."/>
            <person name="Zou C."/>
            <person name="Li K."/>
            <person name="Wang K."/>
            <person name="Li T."/>
            <person name="Gao L."/>
            <person name="Zhang X."/>
            <person name="Wang H."/>
            <person name="Yang Z."/>
            <person name="Liu X."/>
            <person name="Jiang W."/>
            <person name="Mao L."/>
            <person name="Kong X."/>
            <person name="Jiao Y."/>
            <person name="Jia J."/>
        </authorList>
    </citation>
    <scope>NUCLEOTIDE SEQUENCE [LARGE SCALE GENOMIC DNA]</scope>
    <source>
        <strain evidence="3">cv. AL8/78</strain>
    </source>
</reference>
<reference evidence="2" key="4">
    <citation type="submission" date="2019-03" db="UniProtKB">
        <authorList>
            <consortium name="EnsemblPlants"/>
        </authorList>
    </citation>
    <scope>IDENTIFICATION</scope>
</reference>
<organism evidence="2 3">
    <name type="scientific">Aegilops tauschii subsp. strangulata</name>
    <name type="common">Goatgrass</name>
    <dbReference type="NCBI Taxonomy" id="200361"/>
    <lineage>
        <taxon>Eukaryota</taxon>
        <taxon>Viridiplantae</taxon>
        <taxon>Streptophyta</taxon>
        <taxon>Embryophyta</taxon>
        <taxon>Tracheophyta</taxon>
        <taxon>Spermatophyta</taxon>
        <taxon>Magnoliopsida</taxon>
        <taxon>Liliopsida</taxon>
        <taxon>Poales</taxon>
        <taxon>Poaceae</taxon>
        <taxon>BOP clade</taxon>
        <taxon>Pooideae</taxon>
        <taxon>Triticodae</taxon>
        <taxon>Triticeae</taxon>
        <taxon>Triticinae</taxon>
        <taxon>Aegilops</taxon>
    </lineage>
</organism>
<reference evidence="2" key="5">
    <citation type="journal article" date="2021" name="G3 (Bethesda)">
        <title>Aegilops tauschii genome assembly Aet v5.0 features greater sequence contiguity and improved annotation.</title>
        <authorList>
            <person name="Wang L."/>
            <person name="Zhu T."/>
            <person name="Rodriguez J.C."/>
            <person name="Deal K.R."/>
            <person name="Dubcovsky J."/>
            <person name="McGuire P.E."/>
            <person name="Lux T."/>
            <person name="Spannagl M."/>
            <person name="Mayer K.F.X."/>
            <person name="Baldrich P."/>
            <person name="Meyers B.C."/>
            <person name="Huo N."/>
            <person name="Gu Y.Q."/>
            <person name="Zhou H."/>
            <person name="Devos K.M."/>
            <person name="Bennetzen J.L."/>
            <person name="Unver T."/>
            <person name="Budak H."/>
            <person name="Gulick P.J."/>
            <person name="Galiba G."/>
            <person name="Kalapos B."/>
            <person name="Nelson D.R."/>
            <person name="Li P."/>
            <person name="You F.M."/>
            <person name="Luo M.C."/>
            <person name="Dvorak J."/>
        </authorList>
    </citation>
    <scope>NUCLEOTIDE SEQUENCE [LARGE SCALE GENOMIC DNA]</scope>
    <source>
        <strain evidence="2">cv. AL8/78</strain>
    </source>
</reference>
<feature type="region of interest" description="Disordered" evidence="1">
    <location>
        <begin position="1"/>
        <end position="23"/>
    </location>
</feature>
<dbReference type="EnsemblPlants" id="AET6Gv20553500.2">
    <property type="protein sequence ID" value="AET6Gv20553500.2"/>
    <property type="gene ID" value="AET6Gv20553500"/>
</dbReference>
<keyword evidence="3" id="KW-1185">Reference proteome</keyword>
<dbReference type="Proteomes" id="UP000015105">
    <property type="component" value="Chromosome 6D"/>
</dbReference>